<sequence>MKKTISMNIYGSGHISEESTFNFTPIYKEEPTKINTIYQIFTHLSKDTDIILVLKSQITARISVIPNRYIFGKIILRIFSTEIPLHEITTSLFTTQVETALHPYGLLKEEIKEEAYYCVTISDKEPLQIIAHQGTPGIKINIYKNTNNQPFIGKYYYVIALFDNLLEDEIAIKVNIWHEYIYIKEKSKRIYQKCHFVAIVKERLNTPKAKKHRKLYHQKKSIERRIQKLEKFLQENPDYKEKIRDSEKGKQIMLSQRIHPYKPYLGMIQGTRGKVDVYTDNYGYETLETEEDAVLQAV</sequence>
<dbReference type="OrthoDB" id="2489588at2759"/>
<evidence type="ECO:0000313" key="1">
    <source>
        <dbReference type="EMBL" id="RIB26188.1"/>
    </source>
</evidence>
<dbReference type="AlphaFoldDB" id="A0A397VW50"/>
<keyword evidence="2" id="KW-1185">Reference proteome</keyword>
<comment type="caution">
    <text evidence="1">The sequence shown here is derived from an EMBL/GenBank/DDBJ whole genome shotgun (WGS) entry which is preliminary data.</text>
</comment>
<dbReference type="EMBL" id="QKWP01000144">
    <property type="protein sequence ID" value="RIB26188.1"/>
    <property type="molecule type" value="Genomic_DNA"/>
</dbReference>
<accession>A0A397VW50</accession>
<dbReference type="Proteomes" id="UP000266673">
    <property type="component" value="Unassembled WGS sequence"/>
</dbReference>
<organism evidence="1 2">
    <name type="scientific">Gigaspora rosea</name>
    <dbReference type="NCBI Taxonomy" id="44941"/>
    <lineage>
        <taxon>Eukaryota</taxon>
        <taxon>Fungi</taxon>
        <taxon>Fungi incertae sedis</taxon>
        <taxon>Mucoromycota</taxon>
        <taxon>Glomeromycotina</taxon>
        <taxon>Glomeromycetes</taxon>
        <taxon>Diversisporales</taxon>
        <taxon>Gigasporaceae</taxon>
        <taxon>Gigaspora</taxon>
    </lineage>
</organism>
<proteinExistence type="predicted"/>
<gene>
    <name evidence="1" type="ORF">C2G38_2163926</name>
</gene>
<evidence type="ECO:0000313" key="2">
    <source>
        <dbReference type="Proteomes" id="UP000266673"/>
    </source>
</evidence>
<protein>
    <submittedName>
        <fullName evidence="1">Uncharacterized protein</fullName>
    </submittedName>
</protein>
<name>A0A397VW50_9GLOM</name>
<reference evidence="1 2" key="1">
    <citation type="submission" date="2018-06" db="EMBL/GenBank/DDBJ databases">
        <title>Comparative genomics reveals the genomic features of Rhizophagus irregularis, R. cerebriforme, R. diaphanum and Gigaspora rosea, and their symbiotic lifestyle signature.</title>
        <authorList>
            <person name="Morin E."/>
            <person name="San Clemente H."/>
            <person name="Chen E.C.H."/>
            <person name="De La Providencia I."/>
            <person name="Hainaut M."/>
            <person name="Kuo A."/>
            <person name="Kohler A."/>
            <person name="Murat C."/>
            <person name="Tang N."/>
            <person name="Roy S."/>
            <person name="Loubradou J."/>
            <person name="Henrissat B."/>
            <person name="Grigoriev I.V."/>
            <person name="Corradi N."/>
            <person name="Roux C."/>
            <person name="Martin F.M."/>
        </authorList>
    </citation>
    <scope>NUCLEOTIDE SEQUENCE [LARGE SCALE GENOMIC DNA]</scope>
    <source>
        <strain evidence="1 2">DAOM 194757</strain>
    </source>
</reference>